<feature type="compositionally biased region" description="Low complexity" evidence="1">
    <location>
        <begin position="145"/>
        <end position="154"/>
    </location>
</feature>
<evidence type="ECO:0000313" key="3">
    <source>
        <dbReference type="Proteomes" id="UP000250080"/>
    </source>
</evidence>
<dbReference type="RefSeq" id="WP_013161548.1">
    <property type="nucleotide sequence ID" value="NZ_CCYN01000014.1"/>
</dbReference>
<dbReference type="EMBL" id="LT618793">
    <property type="protein sequence ID" value="SCQ76240.1"/>
    <property type="molecule type" value="Genomic_DNA"/>
</dbReference>
<reference evidence="2 3" key="1">
    <citation type="submission" date="2016-09" db="EMBL/GenBank/DDBJ databases">
        <authorList>
            <person name="Laine KS P."/>
        </authorList>
    </citation>
    <scope>NUCLEOTIDE SEQUENCE [LARGE SCALE GENOMIC DNA]</scope>
    <source>
        <strain evidence="2">PFRJS-23</strain>
    </source>
</reference>
<gene>
    <name evidence="2" type="ORF">PFR_JS23_588</name>
</gene>
<organism evidence="2 3">
    <name type="scientific">Propionibacterium freudenreichii</name>
    <dbReference type="NCBI Taxonomy" id="1744"/>
    <lineage>
        <taxon>Bacteria</taxon>
        <taxon>Bacillati</taxon>
        <taxon>Actinomycetota</taxon>
        <taxon>Actinomycetes</taxon>
        <taxon>Propionibacteriales</taxon>
        <taxon>Propionibacteriaceae</taxon>
        <taxon>Propionibacterium</taxon>
    </lineage>
</organism>
<name>A0A2C8AZW9_9ACTN</name>
<accession>A0A2C8AZW9</accession>
<dbReference type="GeneID" id="61221698"/>
<dbReference type="Proteomes" id="UP000250080">
    <property type="component" value="Chromosome I"/>
</dbReference>
<feature type="region of interest" description="Disordered" evidence="1">
    <location>
        <begin position="133"/>
        <end position="154"/>
    </location>
</feature>
<evidence type="ECO:0000256" key="1">
    <source>
        <dbReference type="SAM" id="MobiDB-lite"/>
    </source>
</evidence>
<dbReference type="AlphaFoldDB" id="A0A2C8AZW9"/>
<protein>
    <submittedName>
        <fullName evidence="2">Uncharacterized protein</fullName>
    </submittedName>
</protein>
<proteinExistence type="predicted"/>
<sequence length="256" mass="27069">MKKLLAGLLIVLIAVAGFAGGNLLRQHTMLADGASYRFSLVVPAADQSVAAATATPAADSVAGPPAGSSLTYEAVIHTREGSSSADIVNQVTQQSWRAEVVRSVGRGYKLIAPDRPTFTLEQSLNPLARPTLTTTPQEVTSHPEAAPSAPVSTPTPACRVYSGAELGQIVGRQPIAERGPAHQEIMYDKGGWTMLKLPDRYYGSGSWHIFHTVDCVPRPVLMYGSDASDNFSVARMTAAGIPADLQAFVRGLGIFP</sequence>
<evidence type="ECO:0000313" key="2">
    <source>
        <dbReference type="EMBL" id="SCQ76240.1"/>
    </source>
</evidence>